<comment type="caution">
    <text evidence="1">The sequence shown here is derived from an EMBL/GenBank/DDBJ whole genome shotgun (WGS) entry which is preliminary data.</text>
</comment>
<sequence>MMGRQLHEHLNQAAFLSGVAAAGLVQTGVHLASRAKTHRPHTKKRQAGVVLGEVKYRPEQVEPANVLRGIKTDLDDIKDALVDIAEKR</sequence>
<organism evidence="1 2">
    <name type="scientific">Ligilactobacillus pabuli</name>
    <dbReference type="NCBI Taxonomy" id="2886039"/>
    <lineage>
        <taxon>Bacteria</taxon>
        <taxon>Bacillati</taxon>
        <taxon>Bacillota</taxon>
        <taxon>Bacilli</taxon>
        <taxon>Lactobacillales</taxon>
        <taxon>Lactobacillaceae</taxon>
        <taxon>Ligilactobacillus</taxon>
    </lineage>
</organism>
<protein>
    <submittedName>
        <fullName evidence="1">Uncharacterized protein</fullName>
    </submittedName>
</protein>
<accession>A0ABQ5JHV8</accession>
<evidence type="ECO:0000313" key="2">
    <source>
        <dbReference type="Proteomes" id="UP001055149"/>
    </source>
</evidence>
<proteinExistence type="predicted"/>
<gene>
    <name evidence="1" type="ORF">LPAF129_12750</name>
</gene>
<name>A0ABQ5JHV8_9LACO</name>
<dbReference type="Proteomes" id="UP001055149">
    <property type="component" value="Unassembled WGS sequence"/>
</dbReference>
<reference evidence="1" key="1">
    <citation type="journal article" date="2022" name="Int. J. Syst. Evol. Microbiol.">
        <title>A novel species of lactic acid bacteria, Ligilactobacillus pabuli sp. nov., isolated from alfalfa silage.</title>
        <authorList>
            <person name="Tohno M."/>
            <person name="Tanizawa Y."/>
            <person name="Sawada H."/>
            <person name="Sakamoto M."/>
            <person name="Ohkuma M."/>
            <person name="Kobayashi H."/>
        </authorList>
    </citation>
    <scope>NUCLEOTIDE SEQUENCE</scope>
    <source>
        <strain evidence="1">AF129</strain>
    </source>
</reference>
<evidence type="ECO:0000313" key="1">
    <source>
        <dbReference type="EMBL" id="GKS81589.1"/>
    </source>
</evidence>
<keyword evidence="2" id="KW-1185">Reference proteome</keyword>
<dbReference type="EMBL" id="BQXH01000010">
    <property type="protein sequence ID" value="GKS81589.1"/>
    <property type="molecule type" value="Genomic_DNA"/>
</dbReference>